<organism evidence="1 2">
    <name type="scientific">Prorocentrum cordatum</name>
    <dbReference type="NCBI Taxonomy" id="2364126"/>
    <lineage>
        <taxon>Eukaryota</taxon>
        <taxon>Sar</taxon>
        <taxon>Alveolata</taxon>
        <taxon>Dinophyceae</taxon>
        <taxon>Prorocentrales</taxon>
        <taxon>Prorocentraceae</taxon>
        <taxon>Prorocentrum</taxon>
    </lineage>
</organism>
<protein>
    <recommendedName>
        <fullName evidence="3">RAP domain-containing protein</fullName>
    </recommendedName>
</protein>
<feature type="non-terminal residue" evidence="1">
    <location>
        <position position="645"/>
    </location>
</feature>
<dbReference type="EMBL" id="CAUYUJ010021043">
    <property type="protein sequence ID" value="CAK0902232.1"/>
    <property type="molecule type" value="Genomic_DNA"/>
</dbReference>
<keyword evidence="2" id="KW-1185">Reference proteome</keyword>
<evidence type="ECO:0008006" key="3">
    <source>
        <dbReference type="Google" id="ProtNLM"/>
    </source>
</evidence>
<name>A0ABN9XR34_9DINO</name>
<dbReference type="Proteomes" id="UP001189429">
    <property type="component" value="Unassembled WGS sequence"/>
</dbReference>
<accession>A0ABN9XR34</accession>
<evidence type="ECO:0000313" key="2">
    <source>
        <dbReference type="Proteomes" id="UP001189429"/>
    </source>
</evidence>
<sequence length="645" mass="72097">MSLRSSAPRLFAPPLPSQASCPRCRQVPAWRTPRAGRAAATDSFGYASREEERVVKTALHELGTQHEKMKLSLKAFHFQELSRTSLRDVTLRRDNRYERLKEDLLENVGSLSPAQLVAAVISAGRLRMREPAGLWRGLVSGISRHTVQTASGASGLQFSQICLVMHALGKAQVKVKVKFYYRMLRFMVRRPELWTEFDMAWILGAMRRRGLRARSEESPQDRLWAKVTLCIAAYFRQKLHFISPRGIVFIMYEFARLGVYPGRCVFRAAKRVRQHLPSLNDRALVALAVVLAKFDWPDMRLLRKMSHVIREPRRFVRMHPSLLIIVLHSYAKLAVREVPLIEAVGGVIARGAGQLDERSCAVAAYSLGRLGVRGPAWGPLAERVASRAEVHPPLHLPLLSADPTIAHAFGKVSIRDRRLLAESLADASLASVAGFSPKQLCCLLDGMTLAGFYREDLFRAALDEYVRLGSAGSWARRKMMHRILSSLRLEAPGLLKDAPAGWQTLVEQASRMPVKAEERDYHAELELCAEALSLTGAKTRFRKGPHIVDLSVVVDATTSGSGQEHAAVAVSLTSQADHCPLTGELLGPARLRRRQLAQVRWLHLEVNRRQWLALPDSEARTAALEALLSPFVATRRRPISEVEPL</sequence>
<gene>
    <name evidence="1" type="ORF">PCOR1329_LOCUS78913</name>
</gene>
<evidence type="ECO:0000313" key="1">
    <source>
        <dbReference type="EMBL" id="CAK0902232.1"/>
    </source>
</evidence>
<comment type="caution">
    <text evidence="1">The sequence shown here is derived from an EMBL/GenBank/DDBJ whole genome shotgun (WGS) entry which is preliminary data.</text>
</comment>
<proteinExistence type="predicted"/>
<reference evidence="1" key="1">
    <citation type="submission" date="2023-10" db="EMBL/GenBank/DDBJ databases">
        <authorList>
            <person name="Chen Y."/>
            <person name="Shah S."/>
            <person name="Dougan E. K."/>
            <person name="Thang M."/>
            <person name="Chan C."/>
        </authorList>
    </citation>
    <scope>NUCLEOTIDE SEQUENCE [LARGE SCALE GENOMIC DNA]</scope>
</reference>